<dbReference type="Proteomes" id="UP001221142">
    <property type="component" value="Unassembled WGS sequence"/>
</dbReference>
<sequence length="451" mass="50910">MFQPHHGPSTLTAQTSVLRVQLCTPSSDTAVSIQGQSGTALALPARKRTLTSSGNCVTEHLASNHQSKNVTAALVTPAAHRSIDRCHTSGPARSYAAAVLRGSGPTRQRSYAAAALRGPPAACSGLQRSSQRLQRHISRARTNRACHERLQLYTHNDVWRNREQGSTRPRRAQDSILASTLPTCDRGPSEARGRGDPCEEDGSRMALCRLTRPPGIIIFSMEIRAQNHLICLNVFLMSRVRRWDLNYYWGRWQKPLPPTRARLLEGGKRPAIYRCTYCAVDEPDIIKLFNERSIWVHVADTHKHLSRRPDAKRDWIKVELLMPRLDKKATLQMGYVSGSIRTSHTIRKLLPTALKTVQSYYTDTFKDSPSASNLEPSVSTYCDLRPLGPRSMPICQFLRQIDEFDCLPNESTERDKRDVRICMGIIRRPERRSQFGWPLDATNIERSQTPK</sequence>
<keyword evidence="2" id="KW-1185">Reference proteome</keyword>
<comment type="caution">
    <text evidence="1">The sequence shown here is derived from an EMBL/GenBank/DDBJ whole genome shotgun (WGS) entry which is preliminary data.</text>
</comment>
<protein>
    <submittedName>
        <fullName evidence="1">Uncharacterized protein</fullName>
    </submittedName>
</protein>
<dbReference type="EMBL" id="JARKIF010000011">
    <property type="protein sequence ID" value="KAJ7627357.1"/>
    <property type="molecule type" value="Genomic_DNA"/>
</dbReference>
<gene>
    <name evidence="1" type="ORF">FB45DRAFT_868579</name>
</gene>
<reference evidence="1" key="1">
    <citation type="submission" date="2023-03" db="EMBL/GenBank/DDBJ databases">
        <title>Massive genome expansion in bonnet fungi (Mycena s.s.) driven by repeated elements and novel gene families across ecological guilds.</title>
        <authorList>
            <consortium name="Lawrence Berkeley National Laboratory"/>
            <person name="Harder C.B."/>
            <person name="Miyauchi S."/>
            <person name="Viragh M."/>
            <person name="Kuo A."/>
            <person name="Thoen E."/>
            <person name="Andreopoulos B."/>
            <person name="Lu D."/>
            <person name="Skrede I."/>
            <person name="Drula E."/>
            <person name="Henrissat B."/>
            <person name="Morin E."/>
            <person name="Kohler A."/>
            <person name="Barry K."/>
            <person name="LaButti K."/>
            <person name="Morin E."/>
            <person name="Salamov A."/>
            <person name="Lipzen A."/>
            <person name="Mereny Z."/>
            <person name="Hegedus B."/>
            <person name="Baldrian P."/>
            <person name="Stursova M."/>
            <person name="Weitz H."/>
            <person name="Taylor A."/>
            <person name="Grigoriev I.V."/>
            <person name="Nagy L.G."/>
            <person name="Martin F."/>
            <person name="Kauserud H."/>
        </authorList>
    </citation>
    <scope>NUCLEOTIDE SEQUENCE</scope>
    <source>
        <strain evidence="1">9284</strain>
    </source>
</reference>
<accession>A0AAD7BQK7</accession>
<evidence type="ECO:0000313" key="1">
    <source>
        <dbReference type="EMBL" id="KAJ7627357.1"/>
    </source>
</evidence>
<evidence type="ECO:0000313" key="2">
    <source>
        <dbReference type="Proteomes" id="UP001221142"/>
    </source>
</evidence>
<organism evidence="1 2">
    <name type="scientific">Roridomyces roridus</name>
    <dbReference type="NCBI Taxonomy" id="1738132"/>
    <lineage>
        <taxon>Eukaryota</taxon>
        <taxon>Fungi</taxon>
        <taxon>Dikarya</taxon>
        <taxon>Basidiomycota</taxon>
        <taxon>Agaricomycotina</taxon>
        <taxon>Agaricomycetes</taxon>
        <taxon>Agaricomycetidae</taxon>
        <taxon>Agaricales</taxon>
        <taxon>Marasmiineae</taxon>
        <taxon>Mycenaceae</taxon>
        <taxon>Roridomyces</taxon>
    </lineage>
</organism>
<dbReference type="AlphaFoldDB" id="A0AAD7BQK7"/>
<name>A0AAD7BQK7_9AGAR</name>
<proteinExistence type="predicted"/>